<keyword evidence="4" id="KW-0732">Signal</keyword>
<keyword evidence="7" id="KW-1185">Reference proteome</keyword>
<feature type="signal peptide" evidence="4">
    <location>
        <begin position="1"/>
        <end position="27"/>
    </location>
</feature>
<evidence type="ECO:0000313" key="7">
    <source>
        <dbReference type="Proteomes" id="UP000824120"/>
    </source>
</evidence>
<evidence type="ECO:0000256" key="2">
    <source>
        <dbReference type="ARBA" id="ARBA00022448"/>
    </source>
</evidence>
<dbReference type="PRINTS" id="PR00382">
    <property type="entry name" value="LIPIDTRNSFER"/>
</dbReference>
<evidence type="ECO:0000313" key="6">
    <source>
        <dbReference type="EMBL" id="KAG5598577.1"/>
    </source>
</evidence>
<dbReference type="Proteomes" id="UP000824120">
    <property type="component" value="Chromosome 6"/>
</dbReference>
<sequence length="117" mass="12751">MLNSKKLLLSFLLICMVVTPPPAKVVAITCGTVHNIMHPYCHKYALFGESFPSECCNELKSLISNITNSANRQSACSCMKGLAFTEKQVNRLASIPELCGANLPFKIGKDVDCSKVN</sequence>
<gene>
    <name evidence="6" type="ORF">H5410_029947</name>
</gene>
<dbReference type="Gene3D" id="1.10.110.10">
    <property type="entry name" value="Plant lipid-transfer and hydrophobic proteins"/>
    <property type="match status" value="1"/>
</dbReference>
<dbReference type="SUPFAM" id="SSF47699">
    <property type="entry name" value="Bifunctional inhibitor/lipid-transfer protein/seed storage 2S albumin"/>
    <property type="match status" value="1"/>
</dbReference>
<name>A0A9J5YE85_SOLCO</name>
<dbReference type="CDD" id="cd01960">
    <property type="entry name" value="nsLTP1"/>
    <property type="match status" value="1"/>
</dbReference>
<evidence type="ECO:0000256" key="3">
    <source>
        <dbReference type="ARBA" id="ARBA00023121"/>
    </source>
</evidence>
<comment type="caution">
    <text evidence="6">The sequence shown here is derived from an EMBL/GenBank/DDBJ whole genome shotgun (WGS) entry which is preliminary data.</text>
</comment>
<comment type="similarity">
    <text evidence="1">Belongs to the plant LTP family.</text>
</comment>
<evidence type="ECO:0000256" key="1">
    <source>
        <dbReference type="ARBA" id="ARBA00009748"/>
    </source>
</evidence>
<proteinExistence type="inferred from homology"/>
<dbReference type="GO" id="GO:0006869">
    <property type="term" value="P:lipid transport"/>
    <property type="evidence" value="ECO:0007669"/>
    <property type="project" value="InterPro"/>
</dbReference>
<evidence type="ECO:0000259" key="5">
    <source>
        <dbReference type="Pfam" id="PF00234"/>
    </source>
</evidence>
<keyword evidence="2" id="KW-0813">Transport</keyword>
<dbReference type="Pfam" id="PF00234">
    <property type="entry name" value="Tryp_alpha_amyl"/>
    <property type="match status" value="1"/>
</dbReference>
<organism evidence="6 7">
    <name type="scientific">Solanum commersonii</name>
    <name type="common">Commerson's wild potato</name>
    <name type="synonym">Commerson's nightshade</name>
    <dbReference type="NCBI Taxonomy" id="4109"/>
    <lineage>
        <taxon>Eukaryota</taxon>
        <taxon>Viridiplantae</taxon>
        <taxon>Streptophyta</taxon>
        <taxon>Embryophyta</taxon>
        <taxon>Tracheophyta</taxon>
        <taxon>Spermatophyta</taxon>
        <taxon>Magnoliopsida</taxon>
        <taxon>eudicotyledons</taxon>
        <taxon>Gunneridae</taxon>
        <taxon>Pentapetalae</taxon>
        <taxon>asterids</taxon>
        <taxon>lamiids</taxon>
        <taxon>Solanales</taxon>
        <taxon>Solanaceae</taxon>
        <taxon>Solanoideae</taxon>
        <taxon>Solaneae</taxon>
        <taxon>Solanum</taxon>
    </lineage>
</organism>
<dbReference type="AlphaFoldDB" id="A0A9J5YE85"/>
<dbReference type="InterPro" id="IPR000528">
    <property type="entry name" value="Plant_nsLTP"/>
</dbReference>
<dbReference type="GO" id="GO:0008289">
    <property type="term" value="F:lipid binding"/>
    <property type="evidence" value="ECO:0007669"/>
    <property type="project" value="UniProtKB-KW"/>
</dbReference>
<dbReference type="InterPro" id="IPR016140">
    <property type="entry name" value="Bifunc_inhib/LTP/seed_store"/>
</dbReference>
<accession>A0A9J5YE85</accession>
<dbReference type="InterPro" id="IPR036312">
    <property type="entry name" value="Bifun_inhib/LTP/seed_sf"/>
</dbReference>
<keyword evidence="3" id="KW-0446">Lipid-binding</keyword>
<evidence type="ECO:0000256" key="4">
    <source>
        <dbReference type="SAM" id="SignalP"/>
    </source>
</evidence>
<dbReference type="PANTHER" id="PTHR33076">
    <property type="entry name" value="NON-SPECIFIC LIPID-TRANSFER PROTEIN 2-RELATED"/>
    <property type="match status" value="1"/>
</dbReference>
<feature type="chain" id="PRO_5039910424" description="Bifunctional inhibitor/plant lipid transfer protein/seed storage helical domain-containing protein" evidence="4">
    <location>
        <begin position="28"/>
        <end position="117"/>
    </location>
</feature>
<feature type="domain" description="Bifunctional inhibitor/plant lipid transfer protein/seed storage helical" evidence="5">
    <location>
        <begin position="50"/>
        <end position="113"/>
    </location>
</feature>
<dbReference type="EMBL" id="JACXVP010000006">
    <property type="protein sequence ID" value="KAG5598577.1"/>
    <property type="molecule type" value="Genomic_DNA"/>
</dbReference>
<protein>
    <recommendedName>
        <fullName evidence="5">Bifunctional inhibitor/plant lipid transfer protein/seed storage helical domain-containing protein</fullName>
    </recommendedName>
</protein>
<dbReference type="OrthoDB" id="1890443at2759"/>
<reference evidence="6 7" key="1">
    <citation type="submission" date="2020-09" db="EMBL/GenBank/DDBJ databases">
        <title>De no assembly of potato wild relative species, Solanum commersonii.</title>
        <authorList>
            <person name="Cho K."/>
        </authorList>
    </citation>
    <scope>NUCLEOTIDE SEQUENCE [LARGE SCALE GENOMIC DNA]</scope>
    <source>
        <strain evidence="6">LZ3.2</strain>
        <tissue evidence="6">Leaf</tissue>
    </source>
</reference>